<evidence type="ECO:0000313" key="2">
    <source>
        <dbReference type="Proteomes" id="UP000092445"/>
    </source>
</evidence>
<protein>
    <submittedName>
        <fullName evidence="1">Uncharacterized protein</fullName>
    </submittedName>
</protein>
<dbReference type="AlphaFoldDB" id="A0A1B0A4L4"/>
<accession>A0A1B0A4L4</accession>
<dbReference type="Proteomes" id="UP000092445">
    <property type="component" value="Unassembled WGS sequence"/>
</dbReference>
<proteinExistence type="predicted"/>
<dbReference type="EnsemblMetazoa" id="GPAI034328-RA">
    <property type="protein sequence ID" value="GPAI034328-PA"/>
    <property type="gene ID" value="GPAI034328"/>
</dbReference>
<sequence length="110" mass="12483">MRSDIYMKRSLKPKIKKLFKVSFANIAKDREKRSQDLVDKGVNATVKSFSTLSKEVQTINEKTVDSKKTHVQLKITDVLDEETKENLIEMLITDIETAPTTTAVIITSPK</sequence>
<name>A0A1B0A4L4_GLOPL</name>
<organism evidence="1 2">
    <name type="scientific">Glossina pallidipes</name>
    <name type="common">Tsetse fly</name>
    <dbReference type="NCBI Taxonomy" id="7398"/>
    <lineage>
        <taxon>Eukaryota</taxon>
        <taxon>Metazoa</taxon>
        <taxon>Ecdysozoa</taxon>
        <taxon>Arthropoda</taxon>
        <taxon>Hexapoda</taxon>
        <taxon>Insecta</taxon>
        <taxon>Pterygota</taxon>
        <taxon>Neoptera</taxon>
        <taxon>Endopterygota</taxon>
        <taxon>Diptera</taxon>
        <taxon>Brachycera</taxon>
        <taxon>Muscomorpha</taxon>
        <taxon>Hippoboscoidea</taxon>
        <taxon>Glossinidae</taxon>
        <taxon>Glossina</taxon>
    </lineage>
</organism>
<reference evidence="2" key="1">
    <citation type="submission" date="2014-03" db="EMBL/GenBank/DDBJ databases">
        <authorList>
            <person name="Aksoy S."/>
            <person name="Warren W."/>
            <person name="Wilson R.K."/>
        </authorList>
    </citation>
    <scope>NUCLEOTIDE SEQUENCE [LARGE SCALE GENOMIC DNA]</scope>
    <source>
        <strain evidence="2">IAEA</strain>
    </source>
</reference>
<keyword evidence="2" id="KW-1185">Reference proteome</keyword>
<dbReference type="STRING" id="7398.A0A1B0A4L4"/>
<dbReference type="VEuPathDB" id="VectorBase:GPAI034328"/>
<evidence type="ECO:0000313" key="1">
    <source>
        <dbReference type="EnsemblMetazoa" id="GPAI034328-PA"/>
    </source>
</evidence>
<reference evidence="1" key="2">
    <citation type="submission" date="2020-05" db="UniProtKB">
        <authorList>
            <consortium name="EnsemblMetazoa"/>
        </authorList>
    </citation>
    <scope>IDENTIFICATION</scope>
    <source>
        <strain evidence="1">IAEA</strain>
    </source>
</reference>